<organism evidence="5 6">
    <name type="scientific">Corynebacterium felinum</name>
    <dbReference type="NCBI Taxonomy" id="131318"/>
    <lineage>
        <taxon>Bacteria</taxon>
        <taxon>Bacillati</taxon>
        <taxon>Actinomycetota</taxon>
        <taxon>Actinomycetes</taxon>
        <taxon>Mycobacteriales</taxon>
        <taxon>Corynebacteriaceae</taxon>
        <taxon>Corynebacterium</taxon>
    </lineage>
</organism>
<dbReference type="GO" id="GO:0052873">
    <property type="term" value="F:FMN reductase (NADPH) activity"/>
    <property type="evidence" value="ECO:0007669"/>
    <property type="project" value="UniProtKB-EC"/>
</dbReference>
<feature type="domain" description="NADPH-dependent FMN reductase-like" evidence="4">
    <location>
        <begin position="61"/>
        <end position="176"/>
    </location>
</feature>
<evidence type="ECO:0000313" key="6">
    <source>
        <dbReference type="Proteomes" id="UP001183619"/>
    </source>
</evidence>
<keyword evidence="6" id="KW-1185">Reference proteome</keyword>
<evidence type="ECO:0000256" key="2">
    <source>
        <dbReference type="ARBA" id="ARBA00022643"/>
    </source>
</evidence>
<name>A0ABU2BB05_9CORY</name>
<evidence type="ECO:0000256" key="1">
    <source>
        <dbReference type="ARBA" id="ARBA00022630"/>
    </source>
</evidence>
<dbReference type="RefSeq" id="WP_277105575.1">
    <property type="nucleotide sequence ID" value="NZ_BAAAJS010000042.1"/>
</dbReference>
<dbReference type="EMBL" id="JAVDYF010000001">
    <property type="protein sequence ID" value="MDR7355785.1"/>
    <property type="molecule type" value="Genomic_DNA"/>
</dbReference>
<reference evidence="5 6" key="1">
    <citation type="submission" date="2023-07" db="EMBL/GenBank/DDBJ databases">
        <title>Sequencing the genomes of 1000 actinobacteria strains.</title>
        <authorList>
            <person name="Klenk H.-P."/>
        </authorList>
    </citation>
    <scope>NUCLEOTIDE SEQUENCE [LARGE SCALE GENOMIC DNA]</scope>
    <source>
        <strain evidence="5 6">DSM 44508</strain>
    </source>
</reference>
<evidence type="ECO:0000259" key="4">
    <source>
        <dbReference type="Pfam" id="PF03358"/>
    </source>
</evidence>
<dbReference type="EC" id="1.5.1.38" evidence="5"/>
<dbReference type="Pfam" id="PF03358">
    <property type="entry name" value="FMN_red"/>
    <property type="match status" value="1"/>
</dbReference>
<dbReference type="InterPro" id="IPR005025">
    <property type="entry name" value="FMN_Rdtase-like_dom"/>
</dbReference>
<protein>
    <submittedName>
        <fullName evidence="5">FMN reductase</fullName>
        <ecNumber evidence="5">1.5.1.38</ecNumber>
    </submittedName>
</protein>
<keyword evidence="1" id="KW-0285">Flavoprotein</keyword>
<dbReference type="PANTHER" id="PTHR43408:SF2">
    <property type="entry name" value="FMN REDUCTASE (NADPH)"/>
    <property type="match status" value="1"/>
</dbReference>
<keyword evidence="2" id="KW-0288">FMN</keyword>
<accession>A0ABU2BB05</accession>
<gene>
    <name evidence="5" type="ORF">J2S37_002323</name>
</gene>
<dbReference type="Proteomes" id="UP001183619">
    <property type="component" value="Unassembled WGS sequence"/>
</dbReference>
<sequence>MATLTVISAGLSESSTSTRLGLSIADAVIKQAQSHFSHSLQQAEPQGNLRNFPSMVSGSQSCTVEVIELKDLALELAVAMTQLYSPTPPDTPLLDKAFALVEKSDALIAVTPVFQASYTGLFKMFFDVLNCDLIKGKPLIIAANAGSQRHALVLEYSLRPLFSFLKAKVVPTSILFTPSDRDPGSPEAQAKFESRIARAAEELISLLPNHTTPSAST</sequence>
<dbReference type="Gene3D" id="3.40.50.360">
    <property type="match status" value="1"/>
</dbReference>
<dbReference type="InterPro" id="IPR051814">
    <property type="entry name" value="NAD(P)H-dep_FMN_reductase"/>
</dbReference>
<evidence type="ECO:0000256" key="3">
    <source>
        <dbReference type="ARBA" id="ARBA00023002"/>
    </source>
</evidence>
<dbReference type="InterPro" id="IPR029039">
    <property type="entry name" value="Flavoprotein-like_sf"/>
</dbReference>
<evidence type="ECO:0000313" key="5">
    <source>
        <dbReference type="EMBL" id="MDR7355785.1"/>
    </source>
</evidence>
<proteinExistence type="predicted"/>
<dbReference type="SUPFAM" id="SSF52218">
    <property type="entry name" value="Flavoproteins"/>
    <property type="match status" value="1"/>
</dbReference>
<keyword evidence="3 5" id="KW-0560">Oxidoreductase</keyword>
<dbReference type="PANTHER" id="PTHR43408">
    <property type="entry name" value="FMN REDUCTASE (NADPH)"/>
    <property type="match status" value="1"/>
</dbReference>
<comment type="caution">
    <text evidence="5">The sequence shown here is derived from an EMBL/GenBank/DDBJ whole genome shotgun (WGS) entry which is preliminary data.</text>
</comment>